<dbReference type="EMBL" id="CM016554">
    <property type="protein sequence ID" value="TKW27930.1"/>
    <property type="molecule type" value="Genomic_DNA"/>
</dbReference>
<reference evidence="2" key="1">
    <citation type="submission" date="2019-03" db="EMBL/GenBank/DDBJ databases">
        <title>WGS assembly of Setaria viridis.</title>
        <authorList>
            <person name="Huang P."/>
            <person name="Jenkins J."/>
            <person name="Grimwood J."/>
            <person name="Barry K."/>
            <person name="Healey A."/>
            <person name="Mamidi S."/>
            <person name="Sreedasyam A."/>
            <person name="Shu S."/>
            <person name="Feldman M."/>
            <person name="Wu J."/>
            <person name="Yu Y."/>
            <person name="Chen C."/>
            <person name="Johnson J."/>
            <person name="Rokhsar D."/>
            <person name="Baxter I."/>
            <person name="Schmutz J."/>
            <person name="Brutnell T."/>
            <person name="Kellogg E."/>
        </authorList>
    </citation>
    <scope>NUCLEOTIDE SEQUENCE [LARGE SCALE GENOMIC DNA]</scope>
</reference>
<proteinExistence type="predicted"/>
<evidence type="ECO:0000313" key="3">
    <source>
        <dbReference type="Proteomes" id="UP000298652"/>
    </source>
</evidence>
<dbReference type="AlphaFoldDB" id="A0A4U6VEK2"/>
<feature type="compositionally biased region" description="Pro residues" evidence="1">
    <location>
        <begin position="76"/>
        <end position="90"/>
    </location>
</feature>
<name>A0A4U6VEK2_SETVI</name>
<dbReference type="Proteomes" id="UP000298652">
    <property type="component" value="Chromosome 3"/>
</dbReference>
<feature type="compositionally biased region" description="Low complexity" evidence="1">
    <location>
        <begin position="62"/>
        <end position="75"/>
    </location>
</feature>
<sequence>MSLFPPRFRSRHYRPLMHRIWSYRVQAGKKKKKPRSLASPATRAERQLLLRHPNSPTQAASPPEVRPAARTAAAGPFPPFFSHGPPPPAPLEAMAKTAC</sequence>
<organism evidence="2 3">
    <name type="scientific">Setaria viridis</name>
    <name type="common">Green bristlegrass</name>
    <name type="synonym">Setaria italica subsp. viridis</name>
    <dbReference type="NCBI Taxonomy" id="4556"/>
    <lineage>
        <taxon>Eukaryota</taxon>
        <taxon>Viridiplantae</taxon>
        <taxon>Streptophyta</taxon>
        <taxon>Embryophyta</taxon>
        <taxon>Tracheophyta</taxon>
        <taxon>Spermatophyta</taxon>
        <taxon>Magnoliopsida</taxon>
        <taxon>Liliopsida</taxon>
        <taxon>Poales</taxon>
        <taxon>Poaceae</taxon>
        <taxon>PACMAD clade</taxon>
        <taxon>Panicoideae</taxon>
        <taxon>Panicodae</taxon>
        <taxon>Paniceae</taxon>
        <taxon>Cenchrinae</taxon>
        <taxon>Setaria</taxon>
    </lineage>
</organism>
<keyword evidence="3" id="KW-1185">Reference proteome</keyword>
<evidence type="ECO:0000256" key="1">
    <source>
        <dbReference type="SAM" id="MobiDB-lite"/>
    </source>
</evidence>
<feature type="region of interest" description="Disordered" evidence="1">
    <location>
        <begin position="25"/>
        <end position="99"/>
    </location>
</feature>
<gene>
    <name evidence="2" type="ORF">SEVIR_3G290000v2</name>
</gene>
<dbReference type="Gramene" id="TKW27930">
    <property type="protein sequence ID" value="TKW27930"/>
    <property type="gene ID" value="SEVIR_3G290000v2"/>
</dbReference>
<protein>
    <submittedName>
        <fullName evidence="2">Uncharacterized protein</fullName>
    </submittedName>
</protein>
<evidence type="ECO:0000313" key="2">
    <source>
        <dbReference type="EMBL" id="TKW27930.1"/>
    </source>
</evidence>
<accession>A0A4U6VEK2</accession>